<accession>A0A3P8AL78</accession>
<dbReference type="WBParaSite" id="HPBE_0001353801-mRNA-1">
    <property type="protein sequence ID" value="HPBE_0001353801-mRNA-1"/>
    <property type="gene ID" value="HPBE_0001353801"/>
</dbReference>
<feature type="transmembrane region" description="Helical" evidence="1">
    <location>
        <begin position="43"/>
        <end position="68"/>
    </location>
</feature>
<feature type="transmembrane region" description="Helical" evidence="1">
    <location>
        <begin position="125"/>
        <end position="145"/>
    </location>
</feature>
<dbReference type="Proteomes" id="UP000050761">
    <property type="component" value="Unassembled WGS sequence"/>
</dbReference>
<organism evidence="3 4">
    <name type="scientific">Heligmosomoides polygyrus</name>
    <name type="common">Parasitic roundworm</name>
    <dbReference type="NCBI Taxonomy" id="6339"/>
    <lineage>
        <taxon>Eukaryota</taxon>
        <taxon>Metazoa</taxon>
        <taxon>Ecdysozoa</taxon>
        <taxon>Nematoda</taxon>
        <taxon>Chromadorea</taxon>
        <taxon>Rhabditida</taxon>
        <taxon>Rhabditina</taxon>
        <taxon>Rhabditomorpha</taxon>
        <taxon>Strongyloidea</taxon>
        <taxon>Heligmosomidae</taxon>
        <taxon>Heligmosomoides</taxon>
    </lineage>
</organism>
<keyword evidence="1" id="KW-0472">Membrane</keyword>
<feature type="transmembrane region" description="Helical" evidence="1">
    <location>
        <begin position="89"/>
        <end position="113"/>
    </location>
</feature>
<dbReference type="AlphaFoldDB" id="A0A183FY46"/>
<dbReference type="PANTHER" id="PTHR46178">
    <property type="entry name" value="SEVEN TM RECEPTOR"/>
    <property type="match status" value="1"/>
</dbReference>
<gene>
    <name evidence="2" type="ORF">HPBE_LOCUS13539</name>
</gene>
<dbReference type="EMBL" id="UZAH01027960">
    <property type="protein sequence ID" value="VDO96534.1"/>
    <property type="molecule type" value="Genomic_DNA"/>
</dbReference>
<dbReference type="SUPFAM" id="SSF81321">
    <property type="entry name" value="Family A G protein-coupled receptor-like"/>
    <property type="match status" value="1"/>
</dbReference>
<keyword evidence="1" id="KW-1133">Transmembrane helix</keyword>
<proteinExistence type="predicted"/>
<evidence type="ECO:0000313" key="4">
    <source>
        <dbReference type="WBParaSite" id="HPBE_0001353801-mRNA-1"/>
    </source>
</evidence>
<reference evidence="2 3" key="1">
    <citation type="submission" date="2018-11" db="EMBL/GenBank/DDBJ databases">
        <authorList>
            <consortium name="Pathogen Informatics"/>
        </authorList>
    </citation>
    <scope>NUCLEOTIDE SEQUENCE [LARGE SCALE GENOMIC DNA]</scope>
</reference>
<reference evidence="4" key="2">
    <citation type="submission" date="2019-09" db="UniProtKB">
        <authorList>
            <consortium name="WormBaseParasite"/>
        </authorList>
    </citation>
    <scope>IDENTIFICATION</scope>
</reference>
<name>A0A183FY46_HELPZ</name>
<evidence type="ECO:0000313" key="2">
    <source>
        <dbReference type="EMBL" id="VDO96534.1"/>
    </source>
</evidence>
<evidence type="ECO:0000313" key="3">
    <source>
        <dbReference type="Proteomes" id="UP000050761"/>
    </source>
</evidence>
<sequence length="162" mass="17889">MAARSSLPNEPFKAQIYAEFPEIDSNAFAGVSLVHSFNDFSGLLVADFIAVTLSLSGTAFYCAVRIHLTLKRTVLSSNAKRLLRQMFRVLLVQTACPTLFLIFPASAAHIILFGGMETDQSFTDGLGVIVSLYPLFNPLVTMFSISGYRRYLFSLFNISNES</sequence>
<keyword evidence="1" id="KW-0812">Transmembrane</keyword>
<dbReference type="Pfam" id="PF10326">
    <property type="entry name" value="7TM_GPCR_Str"/>
    <property type="match status" value="1"/>
</dbReference>
<accession>A0A183FY46</accession>
<dbReference type="PANTHER" id="PTHR46178:SF9">
    <property type="entry name" value="SEVEN TM RECEPTOR"/>
    <property type="match status" value="1"/>
</dbReference>
<evidence type="ECO:0000256" key="1">
    <source>
        <dbReference type="SAM" id="Phobius"/>
    </source>
</evidence>
<keyword evidence="3" id="KW-1185">Reference proteome</keyword>
<dbReference type="OrthoDB" id="5841141at2759"/>
<dbReference type="InterPro" id="IPR019428">
    <property type="entry name" value="7TM_GPCR_serpentine_rcpt_Str"/>
</dbReference>
<protein>
    <submittedName>
        <fullName evidence="4">G protein-coupled receptor</fullName>
    </submittedName>
</protein>